<dbReference type="Proteomes" id="UP000199079">
    <property type="component" value="Unassembled WGS sequence"/>
</dbReference>
<keyword evidence="3" id="KW-0540">Nuclease</keyword>
<dbReference type="GO" id="GO:0003676">
    <property type="term" value="F:nucleic acid binding"/>
    <property type="evidence" value="ECO:0007669"/>
    <property type="project" value="InterPro"/>
</dbReference>
<feature type="region of interest" description="Disordered" evidence="1">
    <location>
        <begin position="257"/>
        <end position="332"/>
    </location>
</feature>
<dbReference type="CDD" id="cd00085">
    <property type="entry name" value="HNHc"/>
    <property type="match status" value="1"/>
</dbReference>
<dbReference type="OrthoDB" id="11472at2157"/>
<dbReference type="GO" id="GO:0004519">
    <property type="term" value="F:endonuclease activity"/>
    <property type="evidence" value="ECO:0007669"/>
    <property type="project" value="UniProtKB-KW"/>
</dbReference>
<dbReference type="Pfam" id="PF01844">
    <property type="entry name" value="HNH"/>
    <property type="match status" value="1"/>
</dbReference>
<organism evidence="3 4">
    <name type="scientific">Halopenitus persicus</name>
    <dbReference type="NCBI Taxonomy" id="1048396"/>
    <lineage>
        <taxon>Archaea</taxon>
        <taxon>Methanobacteriati</taxon>
        <taxon>Methanobacteriota</taxon>
        <taxon>Stenosarchaea group</taxon>
        <taxon>Halobacteria</taxon>
        <taxon>Halobacteriales</taxon>
        <taxon>Haloferacaceae</taxon>
        <taxon>Halopenitus</taxon>
    </lineage>
</organism>
<dbReference type="GO" id="GO:0008270">
    <property type="term" value="F:zinc ion binding"/>
    <property type="evidence" value="ECO:0007669"/>
    <property type="project" value="InterPro"/>
</dbReference>
<feature type="compositionally biased region" description="Polar residues" evidence="1">
    <location>
        <begin position="272"/>
        <end position="292"/>
    </location>
</feature>
<keyword evidence="3" id="KW-0255">Endonuclease</keyword>
<evidence type="ECO:0000259" key="2">
    <source>
        <dbReference type="SMART" id="SM00507"/>
    </source>
</evidence>
<feature type="domain" description="HNH nuclease" evidence="2">
    <location>
        <begin position="38"/>
        <end position="96"/>
    </location>
</feature>
<keyword evidence="4" id="KW-1185">Reference proteome</keyword>
<sequence>MAEADTRPRADESGSPTTDGKDAGTTSPRECHETVDPATRDEVLTEYQHRCQACGRRGPAQGGLATLHVHHIERDPDGINEHDLENLTLLCRSCHSWFHQQSTPDELPVDITEEDESVLLPQDIEILRYLADEGPARTGEISNGLTAELSVTTVRERLALLMGLDNMVDSRDQQIVDQDADTGEWGLTEQIEHSARGHIPSDPQALIQRVEDEQVRQALERGCDRETVMAVLDVSRRTTFHKEKRAMAYDFPLNAFRRGGNGGQHPAGGETSDPTGEADTSQTAAGGENQQRLDAVGEDAADSASGDVAPRGEAAQQGHADRAGAIPVDGADPELQAQLEAAITALQELTTEL</sequence>
<reference evidence="4" key="1">
    <citation type="submission" date="2016-10" db="EMBL/GenBank/DDBJ databases">
        <authorList>
            <person name="Varghese N."/>
            <person name="Submissions S."/>
        </authorList>
    </citation>
    <scope>NUCLEOTIDE SEQUENCE [LARGE SCALE GENOMIC DNA]</scope>
    <source>
        <strain evidence="4">DC30,IBRC 10041,KCTC 4046</strain>
    </source>
</reference>
<dbReference type="AlphaFoldDB" id="A0A1H3NQ88"/>
<feature type="region of interest" description="Disordered" evidence="1">
    <location>
        <begin position="1"/>
        <end position="40"/>
    </location>
</feature>
<evidence type="ECO:0000256" key="1">
    <source>
        <dbReference type="SAM" id="MobiDB-lite"/>
    </source>
</evidence>
<keyword evidence="3" id="KW-0378">Hydrolase</keyword>
<proteinExistence type="predicted"/>
<name>A0A1H3NQ88_9EURY</name>
<feature type="compositionally biased region" description="Basic and acidic residues" evidence="1">
    <location>
        <begin position="29"/>
        <end position="40"/>
    </location>
</feature>
<dbReference type="EMBL" id="FNPC01000014">
    <property type="protein sequence ID" value="SDY91097.1"/>
    <property type="molecule type" value="Genomic_DNA"/>
</dbReference>
<dbReference type="SMART" id="SM00507">
    <property type="entry name" value="HNHc"/>
    <property type="match status" value="1"/>
</dbReference>
<evidence type="ECO:0000313" key="4">
    <source>
        <dbReference type="Proteomes" id="UP000199079"/>
    </source>
</evidence>
<dbReference type="InterPro" id="IPR003615">
    <property type="entry name" value="HNH_nuc"/>
</dbReference>
<dbReference type="RefSeq" id="WP_092735119.1">
    <property type="nucleotide sequence ID" value="NZ_FNPC01000014.1"/>
</dbReference>
<accession>A0A1H3NQ88</accession>
<evidence type="ECO:0000313" key="3">
    <source>
        <dbReference type="EMBL" id="SDY91097.1"/>
    </source>
</evidence>
<dbReference type="Gene3D" id="1.10.30.50">
    <property type="match status" value="1"/>
</dbReference>
<gene>
    <name evidence="3" type="ORF">SAMN05216564_11433</name>
</gene>
<dbReference type="InterPro" id="IPR002711">
    <property type="entry name" value="HNH"/>
</dbReference>
<feature type="compositionally biased region" description="Polar residues" evidence="1">
    <location>
        <begin position="14"/>
        <end position="28"/>
    </location>
</feature>
<feature type="compositionally biased region" description="Basic and acidic residues" evidence="1">
    <location>
        <begin position="1"/>
        <end position="12"/>
    </location>
</feature>
<protein>
    <submittedName>
        <fullName evidence="3">HNH endonuclease</fullName>
    </submittedName>
</protein>